<proteinExistence type="predicted"/>
<gene>
    <name evidence="2" type="ORF">LC20_04226</name>
</gene>
<dbReference type="AlphaFoldDB" id="A0A7U4GHH9"/>
<dbReference type="Proteomes" id="UP000230961">
    <property type="component" value="Chromosome"/>
</dbReference>
<feature type="region of interest" description="Disordered" evidence="1">
    <location>
        <begin position="195"/>
        <end position="220"/>
    </location>
</feature>
<sequence>MSHPQSIRFSVSNRIIQFNHLSNPSKQSDIKPAGTKFAHKLSGLSNTITPQPSAAKKITFHSILGTAEKNNTASKVSIVKTDNHEKALRPVDKMMIKQIMRGLPPINGQTDAERFALALNQYQEMTNGMVRGFSREKMPPIPRNQATVLMPAAPKVAVNLNSNLKPGDIPPPPPLPSTLVAPAYEWKTVMPASQQQLEQNAAEQRSKIAKKGTVNPLGKNKIPESVIAELKQKQALRRSA</sequence>
<organism evidence="2 3">
    <name type="scientific">Yersinia enterocolitica LC20</name>
    <dbReference type="NCBI Taxonomy" id="1443113"/>
    <lineage>
        <taxon>Bacteria</taxon>
        <taxon>Pseudomonadati</taxon>
        <taxon>Pseudomonadota</taxon>
        <taxon>Gammaproteobacteria</taxon>
        <taxon>Enterobacterales</taxon>
        <taxon>Yersiniaceae</taxon>
        <taxon>Yersinia</taxon>
    </lineage>
</organism>
<evidence type="ECO:0000313" key="3">
    <source>
        <dbReference type="Proteomes" id="UP000230961"/>
    </source>
</evidence>
<name>A0A7U4GHH9_YEREN</name>
<evidence type="ECO:0000256" key="1">
    <source>
        <dbReference type="SAM" id="MobiDB-lite"/>
    </source>
</evidence>
<evidence type="ECO:0000313" key="2">
    <source>
        <dbReference type="EMBL" id="AHM75479.1"/>
    </source>
</evidence>
<dbReference type="EMBL" id="CP007448">
    <property type="protein sequence ID" value="AHM75479.1"/>
    <property type="molecule type" value="Genomic_DNA"/>
</dbReference>
<protein>
    <submittedName>
        <fullName evidence="2">Uncharacterized protein</fullName>
    </submittedName>
</protein>
<accession>A0A7U4GHH9</accession>
<reference evidence="2 3" key="1">
    <citation type="submission" date="2017-11" db="EMBL/GenBank/DDBJ databases">
        <title>The complete genome sequence and comparative genome analysis of Yersinia enterocolitica strain LC20.</title>
        <authorList>
            <person name="Shi G."/>
            <person name="Su M."/>
            <person name="Liang J."/>
            <person name="Gu W."/>
            <person name="Xiao Y."/>
            <person name="Zhang Z."/>
            <person name="Qiu H."/>
            <person name="Duan R."/>
            <person name="Zhang Z."/>
            <person name="Li Y."/>
            <person name="Zhang X."/>
            <person name="Ling Y."/>
            <person name="Song L."/>
            <person name="Chen M."/>
            <person name="Zhao Y."/>
            <person name="Wu J."/>
            <person name="Jing H."/>
            <person name="Xiao J."/>
            <person name="Wang X."/>
        </authorList>
    </citation>
    <scope>NUCLEOTIDE SEQUENCE [LARGE SCALE GENOMIC DNA]</scope>
    <source>
        <strain evidence="2 3">LC20</strain>
    </source>
</reference>
<dbReference type="KEGG" id="yel:LC20_04226"/>